<protein>
    <submittedName>
        <fullName evidence="2">Uncharacterized protein</fullName>
    </submittedName>
</protein>
<reference evidence="2" key="1">
    <citation type="submission" date="2019-04" db="EMBL/GenBank/DDBJ databases">
        <authorList>
            <consortium name="Science for Life Laboratories"/>
        </authorList>
    </citation>
    <scope>NUCLEOTIDE SEQUENCE</scope>
    <source>
        <strain evidence="2">MBLW1</strain>
    </source>
</reference>
<organism evidence="2">
    <name type="scientific">Tuwongella immobilis</name>
    <dbReference type="NCBI Taxonomy" id="692036"/>
    <lineage>
        <taxon>Bacteria</taxon>
        <taxon>Pseudomonadati</taxon>
        <taxon>Planctomycetota</taxon>
        <taxon>Planctomycetia</taxon>
        <taxon>Gemmatales</taxon>
        <taxon>Gemmataceae</taxon>
        <taxon>Tuwongella</taxon>
    </lineage>
</organism>
<keyword evidence="3" id="KW-1185">Reference proteome</keyword>
<feature type="transmembrane region" description="Helical" evidence="1">
    <location>
        <begin position="6"/>
        <end position="25"/>
    </location>
</feature>
<dbReference type="EMBL" id="LR593887">
    <property type="protein sequence ID" value="VTS07948.1"/>
    <property type="molecule type" value="Genomic_DNA"/>
</dbReference>
<gene>
    <name evidence="2" type="ORF">GMBLW1_38970</name>
</gene>
<dbReference type="EMBL" id="LR586016">
    <property type="protein sequence ID" value="VIP05296.1"/>
    <property type="molecule type" value="Genomic_DNA"/>
</dbReference>
<dbReference type="AlphaFoldDB" id="A0A6C2YUW5"/>
<dbReference type="InParanoid" id="A0A6C2YUW5"/>
<sequence length="116" mass="12657">MNGSPVFSKIGTVGLVLMAVLVWLVPNSVVVADDREDAKVLVGKWKYQGFLGDDYELKADGTYTINGLGGKGTDWTVKRGKLIFTPIFGKVSEYEFSLSPDGDTLKFNGNTYKRGS</sequence>
<dbReference type="RefSeq" id="WP_162660389.1">
    <property type="nucleotide sequence ID" value="NZ_LR593887.1"/>
</dbReference>
<keyword evidence="1" id="KW-0472">Membrane</keyword>
<dbReference type="KEGG" id="tim:GMBLW1_38970"/>
<accession>A0A6C2YUW5</accession>
<evidence type="ECO:0000313" key="2">
    <source>
        <dbReference type="EMBL" id="VIP05296.1"/>
    </source>
</evidence>
<keyword evidence="1" id="KW-1133">Transmembrane helix</keyword>
<proteinExistence type="predicted"/>
<evidence type="ECO:0000256" key="1">
    <source>
        <dbReference type="SAM" id="Phobius"/>
    </source>
</evidence>
<name>A0A6C2YUW5_9BACT</name>
<evidence type="ECO:0000313" key="3">
    <source>
        <dbReference type="Proteomes" id="UP000464378"/>
    </source>
</evidence>
<keyword evidence="1" id="KW-0812">Transmembrane</keyword>
<dbReference type="Proteomes" id="UP000464378">
    <property type="component" value="Chromosome"/>
</dbReference>